<comment type="similarity">
    <text evidence="1 7 8">Belongs to the universal ribosomal protein uS13 family.</text>
</comment>
<evidence type="ECO:0000256" key="2">
    <source>
        <dbReference type="ARBA" id="ARBA00022730"/>
    </source>
</evidence>
<evidence type="ECO:0000256" key="3">
    <source>
        <dbReference type="ARBA" id="ARBA00022884"/>
    </source>
</evidence>
<dbReference type="GO" id="GO:0005829">
    <property type="term" value="C:cytosol"/>
    <property type="evidence" value="ECO:0007669"/>
    <property type="project" value="TreeGrafter"/>
</dbReference>
<dbReference type="PROSITE" id="PS00646">
    <property type="entry name" value="RIBOSOMAL_S13_1"/>
    <property type="match status" value="1"/>
</dbReference>
<evidence type="ECO:0000313" key="9">
    <source>
        <dbReference type="EMBL" id="QEK39503.1"/>
    </source>
</evidence>
<dbReference type="FunFam" id="1.10.8.50:FF:000001">
    <property type="entry name" value="30S ribosomal protein S13"/>
    <property type="match status" value="1"/>
</dbReference>
<dbReference type="PIRSF" id="PIRSF002134">
    <property type="entry name" value="Ribosomal_S13"/>
    <property type="match status" value="1"/>
</dbReference>
<evidence type="ECO:0000256" key="8">
    <source>
        <dbReference type="RuleBase" id="RU003830"/>
    </source>
</evidence>
<sequence>MARIANVNIPHKKRVIIALTYVYGIGSTFASKICAEANIPLAKRVHELSEDELSRLRQLIESQYKVEGELRREVSMNIKKKKDIKCYQGLRHLRKLPVRGQNTKSNARTWKGRAVAIAGKKKASAKK</sequence>
<dbReference type="GO" id="GO:0006412">
    <property type="term" value="P:translation"/>
    <property type="evidence" value="ECO:0007669"/>
    <property type="project" value="UniProtKB-UniRule"/>
</dbReference>
<evidence type="ECO:0000256" key="1">
    <source>
        <dbReference type="ARBA" id="ARBA00008080"/>
    </source>
</evidence>
<name>A0A5C0UJ15_9RICK</name>
<evidence type="ECO:0000256" key="6">
    <source>
        <dbReference type="ARBA" id="ARBA00035166"/>
    </source>
</evidence>
<keyword evidence="7" id="KW-0820">tRNA-binding</keyword>
<dbReference type="KEGG" id="snay:FZC37_00935"/>
<dbReference type="PANTHER" id="PTHR10871">
    <property type="entry name" value="30S RIBOSOMAL PROTEIN S13/40S RIBOSOMAL PROTEIN S18"/>
    <property type="match status" value="1"/>
</dbReference>
<keyword evidence="3 7" id="KW-0694">RNA-binding</keyword>
<dbReference type="PANTHER" id="PTHR10871:SF1">
    <property type="entry name" value="SMALL RIBOSOMAL SUBUNIT PROTEIN US13M"/>
    <property type="match status" value="1"/>
</dbReference>
<dbReference type="PROSITE" id="PS50159">
    <property type="entry name" value="RIBOSOMAL_S13_2"/>
    <property type="match status" value="1"/>
</dbReference>
<evidence type="ECO:0000256" key="4">
    <source>
        <dbReference type="ARBA" id="ARBA00022980"/>
    </source>
</evidence>
<dbReference type="GO" id="GO:0015935">
    <property type="term" value="C:small ribosomal subunit"/>
    <property type="evidence" value="ECO:0007669"/>
    <property type="project" value="TreeGrafter"/>
</dbReference>
<keyword evidence="10" id="KW-1185">Reference proteome</keyword>
<dbReference type="GO" id="GO:0000049">
    <property type="term" value="F:tRNA binding"/>
    <property type="evidence" value="ECO:0007669"/>
    <property type="project" value="UniProtKB-UniRule"/>
</dbReference>
<reference evidence="9 10" key="1">
    <citation type="submission" date="2019-08" db="EMBL/GenBank/DDBJ databases">
        <title>Highly reduced genomes of protist endosymbionts show evolutionary convergence.</title>
        <authorList>
            <person name="George E."/>
            <person name="Husnik F."/>
            <person name="Tashyreva D."/>
            <person name="Prokopchuk G."/>
            <person name="Horak A."/>
            <person name="Kwong W.K."/>
            <person name="Lukes J."/>
            <person name="Keeling P.J."/>
        </authorList>
    </citation>
    <scope>NUCLEOTIDE SEQUENCE [LARGE SCALE GENOMIC DNA]</scope>
    <source>
        <strain evidence="9">1621</strain>
    </source>
</reference>
<gene>
    <name evidence="7 9" type="primary">rpsM</name>
    <name evidence="9" type="ORF">FZC37_00935</name>
</gene>
<evidence type="ECO:0000313" key="10">
    <source>
        <dbReference type="Proteomes" id="UP000323844"/>
    </source>
</evidence>
<dbReference type="Proteomes" id="UP000323844">
    <property type="component" value="Chromosome"/>
</dbReference>
<comment type="subunit">
    <text evidence="7">Part of the 30S ribosomal subunit. Forms a loose heterodimer with protein S19. Forms two bridges to the 50S subunit in the 70S ribosome.</text>
</comment>
<dbReference type="NCBIfam" id="TIGR03631">
    <property type="entry name" value="uS13_bact"/>
    <property type="match status" value="1"/>
</dbReference>
<dbReference type="OrthoDB" id="9803610at2"/>
<dbReference type="InterPro" id="IPR010979">
    <property type="entry name" value="Ribosomal_uS13-like_H2TH"/>
</dbReference>
<dbReference type="InterPro" id="IPR019980">
    <property type="entry name" value="Ribosomal_uS13_bac-type"/>
</dbReference>
<comment type="function">
    <text evidence="7">Located at the top of the head of the 30S subunit, it contacts several helices of the 16S rRNA. In the 70S ribosome it contacts the 23S rRNA (bridge B1a) and protein L5 of the 50S subunit (bridge B1b), connecting the 2 subunits; these bridges are implicated in subunit movement. Contacts the tRNAs in the A and P-sites.</text>
</comment>
<dbReference type="Gene3D" id="4.10.910.10">
    <property type="entry name" value="30s ribosomal protein s13, domain 2"/>
    <property type="match status" value="1"/>
</dbReference>
<evidence type="ECO:0000256" key="7">
    <source>
        <dbReference type="HAMAP-Rule" id="MF_01315"/>
    </source>
</evidence>
<dbReference type="RefSeq" id="WP_148951864.1">
    <property type="nucleotide sequence ID" value="NZ_CP043312.1"/>
</dbReference>
<dbReference type="Gene3D" id="1.10.8.50">
    <property type="match status" value="1"/>
</dbReference>
<dbReference type="HAMAP" id="MF_01315">
    <property type="entry name" value="Ribosomal_uS13"/>
    <property type="match status" value="1"/>
</dbReference>
<accession>A0A5C0UJ15</accession>
<keyword evidence="4 7" id="KW-0689">Ribosomal protein</keyword>
<dbReference type="EMBL" id="CP043312">
    <property type="protein sequence ID" value="QEK39503.1"/>
    <property type="molecule type" value="Genomic_DNA"/>
</dbReference>
<dbReference type="GO" id="GO:0003735">
    <property type="term" value="F:structural constituent of ribosome"/>
    <property type="evidence" value="ECO:0007669"/>
    <property type="project" value="InterPro"/>
</dbReference>
<dbReference type="InterPro" id="IPR001892">
    <property type="entry name" value="Ribosomal_uS13"/>
</dbReference>
<dbReference type="InterPro" id="IPR018269">
    <property type="entry name" value="Ribosomal_uS13_CS"/>
</dbReference>
<proteinExistence type="inferred from homology"/>
<evidence type="ECO:0000256" key="5">
    <source>
        <dbReference type="ARBA" id="ARBA00023274"/>
    </source>
</evidence>
<dbReference type="AlphaFoldDB" id="A0A5C0UJ15"/>
<protein>
    <recommendedName>
        <fullName evidence="6 7">Small ribosomal subunit protein uS13</fullName>
    </recommendedName>
</protein>
<organism evidence="9 10">
    <name type="scientific">Candidatus Sneabacter namystus</name>
    <dbReference type="NCBI Taxonomy" id="2601646"/>
    <lineage>
        <taxon>Bacteria</taxon>
        <taxon>Pseudomonadati</taxon>
        <taxon>Pseudomonadota</taxon>
        <taxon>Alphaproteobacteria</taxon>
        <taxon>Rickettsiales</taxon>
        <taxon>Rickettsiaceae</taxon>
        <taxon>Rickettsieae</taxon>
        <taxon>Candidatus Sneabacter</taxon>
    </lineage>
</organism>
<dbReference type="GO" id="GO:0019843">
    <property type="term" value="F:rRNA binding"/>
    <property type="evidence" value="ECO:0007669"/>
    <property type="project" value="UniProtKB-UniRule"/>
</dbReference>
<dbReference type="InterPro" id="IPR027437">
    <property type="entry name" value="Rbsml_uS13_C"/>
</dbReference>
<dbReference type="SUPFAM" id="SSF46946">
    <property type="entry name" value="S13-like H2TH domain"/>
    <property type="match status" value="1"/>
</dbReference>
<keyword evidence="2 7" id="KW-0699">rRNA-binding</keyword>
<dbReference type="Pfam" id="PF00416">
    <property type="entry name" value="Ribosomal_S13"/>
    <property type="match status" value="1"/>
</dbReference>
<keyword evidence="5 7" id="KW-0687">Ribonucleoprotein</keyword>